<accession>A0A1A9WLF9</accession>
<dbReference type="VEuPathDB" id="VectorBase:GBRI023881"/>
<name>A0A1A9WLF9_9MUSC</name>
<dbReference type="STRING" id="37001.A0A1A9WLF9"/>
<organism evidence="1 2">
    <name type="scientific">Glossina brevipalpis</name>
    <dbReference type="NCBI Taxonomy" id="37001"/>
    <lineage>
        <taxon>Eukaryota</taxon>
        <taxon>Metazoa</taxon>
        <taxon>Ecdysozoa</taxon>
        <taxon>Arthropoda</taxon>
        <taxon>Hexapoda</taxon>
        <taxon>Insecta</taxon>
        <taxon>Pterygota</taxon>
        <taxon>Neoptera</taxon>
        <taxon>Endopterygota</taxon>
        <taxon>Diptera</taxon>
        <taxon>Brachycera</taxon>
        <taxon>Muscomorpha</taxon>
        <taxon>Hippoboscoidea</taxon>
        <taxon>Glossinidae</taxon>
        <taxon>Glossina</taxon>
    </lineage>
</organism>
<evidence type="ECO:0000313" key="2">
    <source>
        <dbReference type="Proteomes" id="UP000091820"/>
    </source>
</evidence>
<evidence type="ECO:0000313" key="1">
    <source>
        <dbReference type="EnsemblMetazoa" id="GBRI023881-PA"/>
    </source>
</evidence>
<reference evidence="1" key="2">
    <citation type="submission" date="2020-05" db="UniProtKB">
        <authorList>
            <consortium name="EnsemblMetazoa"/>
        </authorList>
    </citation>
    <scope>IDENTIFICATION</scope>
    <source>
        <strain evidence="1">IAEA</strain>
    </source>
</reference>
<dbReference type="EnsemblMetazoa" id="GBRI023881-RA">
    <property type="protein sequence ID" value="GBRI023881-PA"/>
    <property type="gene ID" value="GBRI023881"/>
</dbReference>
<proteinExistence type="predicted"/>
<dbReference type="Proteomes" id="UP000091820">
    <property type="component" value="Unassembled WGS sequence"/>
</dbReference>
<dbReference type="Gene3D" id="1.20.920.30">
    <property type="match status" value="1"/>
</dbReference>
<dbReference type="AlphaFoldDB" id="A0A1A9WLF9"/>
<protein>
    <submittedName>
        <fullName evidence="1">Uncharacterized protein</fullName>
    </submittedName>
</protein>
<reference evidence="2" key="1">
    <citation type="submission" date="2014-03" db="EMBL/GenBank/DDBJ databases">
        <authorList>
            <person name="Aksoy S."/>
            <person name="Warren W."/>
            <person name="Wilson R.K."/>
        </authorList>
    </citation>
    <scope>NUCLEOTIDE SEQUENCE [LARGE SCALE GENOMIC DNA]</scope>
    <source>
        <strain evidence="2">IAEA</strain>
    </source>
</reference>
<sequence>MYPSKFFSFNNNTFMGAMGMPGGSNFIFPRLYHHTFVVAVDAFEDSTGIVMVPSKRLSDPEKLGRLWAHEIYRVFYDREQQQDLNSTKRNCVQFPKQQLIID</sequence>
<keyword evidence="2" id="KW-1185">Reference proteome</keyword>